<keyword evidence="2" id="KW-0378">Hydrolase</keyword>
<evidence type="ECO:0000259" key="1">
    <source>
        <dbReference type="Pfam" id="PF12146"/>
    </source>
</evidence>
<dbReference type="AlphaFoldDB" id="A0A839TTQ7"/>
<dbReference type="InterPro" id="IPR009199">
    <property type="entry name" value="PhoPQ-act_pathogen-rel_PqaA"/>
</dbReference>
<name>A0A839TTQ7_9BACL</name>
<dbReference type="Proteomes" id="UP000517523">
    <property type="component" value="Unassembled WGS sequence"/>
</dbReference>
<evidence type="ECO:0000313" key="3">
    <source>
        <dbReference type="Proteomes" id="UP000517523"/>
    </source>
</evidence>
<dbReference type="EMBL" id="JACHXJ010000002">
    <property type="protein sequence ID" value="MBB3128669.1"/>
    <property type="molecule type" value="Genomic_DNA"/>
</dbReference>
<dbReference type="Gene3D" id="3.40.50.1820">
    <property type="entry name" value="alpha/beta hydrolase"/>
    <property type="match status" value="1"/>
</dbReference>
<protein>
    <submittedName>
        <fullName evidence="2">Alpha-beta hydrolase superfamily lysophospholipase</fullName>
    </submittedName>
</protein>
<dbReference type="InterPro" id="IPR051044">
    <property type="entry name" value="MAG_DAG_Lipase"/>
</dbReference>
<accession>A0A839TTQ7</accession>
<dbReference type="InterPro" id="IPR022742">
    <property type="entry name" value="Hydrolase_4"/>
</dbReference>
<dbReference type="SUPFAM" id="SSF53474">
    <property type="entry name" value="alpha/beta-Hydrolases"/>
    <property type="match status" value="1"/>
</dbReference>
<dbReference type="InterPro" id="IPR029058">
    <property type="entry name" value="AB_hydrolase_fold"/>
</dbReference>
<gene>
    <name evidence="2" type="ORF">FHS19_003323</name>
</gene>
<dbReference type="GO" id="GO:0016787">
    <property type="term" value="F:hydrolase activity"/>
    <property type="evidence" value="ECO:0007669"/>
    <property type="project" value="UniProtKB-KW"/>
</dbReference>
<dbReference type="Pfam" id="PF12146">
    <property type="entry name" value="Hydrolase_4"/>
    <property type="match status" value="1"/>
</dbReference>
<evidence type="ECO:0000313" key="2">
    <source>
        <dbReference type="EMBL" id="MBB3128669.1"/>
    </source>
</evidence>
<proteinExistence type="predicted"/>
<comment type="caution">
    <text evidence="2">The sequence shown here is derived from an EMBL/GenBank/DDBJ whole genome shotgun (WGS) entry which is preliminary data.</text>
</comment>
<dbReference type="Pfam" id="PF10142">
    <property type="entry name" value="PhoPQ_related"/>
    <property type="match status" value="1"/>
</dbReference>
<sequence>MKEHVWINSRNKRLSAMLHQQEGSHDPAIVIFCHGFTGEKVGGSQFYLHLANAIEAAGYAALRFDYAGSGESEGEFAIDTTVTGWTTDLQHVIAWVTSQKSYENSPIYILGHSLGGCIALLCDDPKHRIAGRIAIAPEVFPEENYRNSILGPVLWRESENGKIISHFFGKSYSLEPGFVRDMLDKKHDPIEASKSYDCPVLLIHGTEDDAVPFSGSKSYYNQYSGPKELHLIEGADHGFSRHLTELKACIIKFLNVNA</sequence>
<dbReference type="RefSeq" id="WP_183582805.1">
    <property type="nucleotide sequence ID" value="NZ_JACHXJ010000002.1"/>
</dbReference>
<reference evidence="2 3" key="1">
    <citation type="submission" date="2020-08" db="EMBL/GenBank/DDBJ databases">
        <title>Genomic Encyclopedia of Type Strains, Phase III (KMG-III): the genomes of soil and plant-associated and newly described type strains.</title>
        <authorList>
            <person name="Whitman W."/>
        </authorList>
    </citation>
    <scope>NUCLEOTIDE SEQUENCE [LARGE SCALE GENOMIC DNA]</scope>
    <source>
        <strain evidence="2 3">CECT 5831</strain>
    </source>
</reference>
<feature type="domain" description="Serine aminopeptidase S33" evidence="1">
    <location>
        <begin position="28"/>
        <end position="145"/>
    </location>
</feature>
<organism evidence="2 3">
    <name type="scientific">Paenibacillus rhizosphaerae</name>
    <dbReference type="NCBI Taxonomy" id="297318"/>
    <lineage>
        <taxon>Bacteria</taxon>
        <taxon>Bacillati</taxon>
        <taxon>Bacillota</taxon>
        <taxon>Bacilli</taxon>
        <taxon>Bacillales</taxon>
        <taxon>Paenibacillaceae</taxon>
        <taxon>Paenibacillus</taxon>
    </lineage>
</organism>
<dbReference type="PANTHER" id="PTHR11614">
    <property type="entry name" value="PHOSPHOLIPASE-RELATED"/>
    <property type="match status" value="1"/>
</dbReference>